<proteinExistence type="predicted"/>
<dbReference type="AlphaFoldDB" id="A0A0A8YBA1"/>
<reference evidence="1" key="2">
    <citation type="journal article" date="2015" name="Data Brief">
        <title>Shoot transcriptome of the giant reed, Arundo donax.</title>
        <authorList>
            <person name="Barrero R.A."/>
            <person name="Guerrero F.D."/>
            <person name="Moolhuijzen P."/>
            <person name="Goolsby J.A."/>
            <person name="Tidwell J."/>
            <person name="Bellgard S.E."/>
            <person name="Bellgard M.I."/>
        </authorList>
    </citation>
    <scope>NUCLEOTIDE SEQUENCE</scope>
    <source>
        <tissue evidence="1">Shoot tissue taken approximately 20 cm above the soil surface</tissue>
    </source>
</reference>
<dbReference type="EMBL" id="GBRH01275180">
    <property type="protein sequence ID" value="JAD22715.1"/>
    <property type="molecule type" value="Transcribed_RNA"/>
</dbReference>
<organism evidence="1">
    <name type="scientific">Arundo donax</name>
    <name type="common">Giant reed</name>
    <name type="synonym">Donax arundinaceus</name>
    <dbReference type="NCBI Taxonomy" id="35708"/>
    <lineage>
        <taxon>Eukaryota</taxon>
        <taxon>Viridiplantae</taxon>
        <taxon>Streptophyta</taxon>
        <taxon>Embryophyta</taxon>
        <taxon>Tracheophyta</taxon>
        <taxon>Spermatophyta</taxon>
        <taxon>Magnoliopsida</taxon>
        <taxon>Liliopsida</taxon>
        <taxon>Poales</taxon>
        <taxon>Poaceae</taxon>
        <taxon>PACMAD clade</taxon>
        <taxon>Arundinoideae</taxon>
        <taxon>Arundineae</taxon>
        <taxon>Arundo</taxon>
    </lineage>
</organism>
<name>A0A0A8YBA1_ARUDO</name>
<evidence type="ECO:0000313" key="1">
    <source>
        <dbReference type="EMBL" id="JAD22715.1"/>
    </source>
</evidence>
<protein>
    <submittedName>
        <fullName evidence="1">Uncharacterized protein</fullName>
    </submittedName>
</protein>
<sequence>MEKYNYPLPFCTTTVIFLFLEKKEKIPFAIQP</sequence>
<accession>A0A0A8YBA1</accession>
<reference evidence="1" key="1">
    <citation type="submission" date="2014-09" db="EMBL/GenBank/DDBJ databases">
        <authorList>
            <person name="Magalhaes I.L.F."/>
            <person name="Oliveira U."/>
            <person name="Santos F.R."/>
            <person name="Vidigal T.H.D.A."/>
            <person name="Brescovit A.D."/>
            <person name="Santos A.J."/>
        </authorList>
    </citation>
    <scope>NUCLEOTIDE SEQUENCE</scope>
    <source>
        <tissue evidence="1">Shoot tissue taken approximately 20 cm above the soil surface</tissue>
    </source>
</reference>